<reference evidence="2 3" key="1">
    <citation type="journal article" date="2020" name="ISME J.">
        <title>Comparative genomics reveals insights into cyanobacterial evolution and habitat adaptation.</title>
        <authorList>
            <person name="Chen M.Y."/>
            <person name="Teng W.K."/>
            <person name="Zhao L."/>
            <person name="Hu C.X."/>
            <person name="Zhou Y.K."/>
            <person name="Han B.P."/>
            <person name="Song L.R."/>
            <person name="Shu W.S."/>
        </authorList>
    </citation>
    <scope>NUCLEOTIDE SEQUENCE [LARGE SCALE GENOMIC DNA]</scope>
    <source>
        <strain evidence="2 3">FACHB-1370</strain>
    </source>
</reference>
<sequence length="141" mass="16216">MNFPFSPQHRFFRYRLALLISILAIAPLGLMIKFYRGPGQEWLNNSFGGVPYEIFWILIVVLIRPQISPIWAAVGVCLATCLLEFLQLWQPPFLQAIRATLIGRLALGNTFQWSDFPYYFIGSFIGWAGIAVIQHQTLRKK</sequence>
<dbReference type="Pfam" id="PF10990">
    <property type="entry name" value="DUF2809"/>
    <property type="match status" value="1"/>
</dbReference>
<proteinExistence type="predicted"/>
<name>A0ABR8EPX9_9CYAN</name>
<protein>
    <submittedName>
        <fullName evidence="2">DUF2809 domain-containing protein</fullName>
    </submittedName>
</protein>
<feature type="transmembrane region" description="Helical" evidence="1">
    <location>
        <begin position="70"/>
        <end position="89"/>
    </location>
</feature>
<feature type="transmembrane region" description="Helical" evidence="1">
    <location>
        <begin position="47"/>
        <end position="63"/>
    </location>
</feature>
<dbReference type="InterPro" id="IPR021257">
    <property type="entry name" value="DUF2809"/>
</dbReference>
<comment type="caution">
    <text evidence="2">The sequence shown here is derived from an EMBL/GenBank/DDBJ whole genome shotgun (WGS) entry which is preliminary data.</text>
</comment>
<evidence type="ECO:0000313" key="2">
    <source>
        <dbReference type="EMBL" id="MBD2547651.1"/>
    </source>
</evidence>
<dbReference type="RefSeq" id="WP_054470074.1">
    <property type="nucleotide sequence ID" value="NZ_JACJSK010000082.1"/>
</dbReference>
<keyword evidence="3" id="KW-1185">Reference proteome</keyword>
<keyword evidence="1" id="KW-1133">Transmembrane helix</keyword>
<dbReference type="Proteomes" id="UP000641954">
    <property type="component" value="Unassembled WGS sequence"/>
</dbReference>
<accession>A0ABR8EPX9</accession>
<feature type="transmembrane region" description="Helical" evidence="1">
    <location>
        <begin position="116"/>
        <end position="133"/>
    </location>
</feature>
<dbReference type="EMBL" id="JACJSK010000082">
    <property type="protein sequence ID" value="MBD2547651.1"/>
    <property type="molecule type" value="Genomic_DNA"/>
</dbReference>
<evidence type="ECO:0000313" key="3">
    <source>
        <dbReference type="Proteomes" id="UP000641954"/>
    </source>
</evidence>
<organism evidence="2 3">
    <name type="scientific">Planktothricoides raciborskii FACHB-1370</name>
    <dbReference type="NCBI Taxonomy" id="2949576"/>
    <lineage>
        <taxon>Bacteria</taxon>
        <taxon>Bacillati</taxon>
        <taxon>Cyanobacteriota</taxon>
        <taxon>Cyanophyceae</taxon>
        <taxon>Oscillatoriophycideae</taxon>
        <taxon>Oscillatoriales</taxon>
        <taxon>Oscillatoriaceae</taxon>
        <taxon>Planktothricoides</taxon>
    </lineage>
</organism>
<evidence type="ECO:0000256" key="1">
    <source>
        <dbReference type="SAM" id="Phobius"/>
    </source>
</evidence>
<keyword evidence="1" id="KW-0812">Transmembrane</keyword>
<keyword evidence="1" id="KW-0472">Membrane</keyword>
<gene>
    <name evidence="2" type="ORF">H6G72_28285</name>
</gene>
<feature type="transmembrane region" description="Helical" evidence="1">
    <location>
        <begin position="12"/>
        <end position="35"/>
    </location>
</feature>